<keyword evidence="1" id="KW-0812">Transmembrane</keyword>
<feature type="transmembrane region" description="Helical" evidence="1">
    <location>
        <begin position="94"/>
        <end position="112"/>
    </location>
</feature>
<keyword evidence="1" id="KW-0472">Membrane</keyword>
<gene>
    <name evidence="2" type="ORF">CFBP8129_47000</name>
</gene>
<protein>
    <submittedName>
        <fullName evidence="2">Uncharacterized protein</fullName>
    </submittedName>
</protein>
<keyword evidence="1" id="KW-1133">Transmembrane helix</keyword>
<geneLocation type="plasmid" evidence="2">
    <name>CFBP8129_p211</name>
</geneLocation>
<dbReference type="EMBL" id="LR828254">
    <property type="protein sequence ID" value="CAD0363193.1"/>
    <property type="molecule type" value="Genomic_DNA"/>
</dbReference>
<sequence>MLRYLPLVLYPVLPAIAGAFFATSPRWLCGSLVVLLVALYAGGKRKFARSLVLPRLPARFAGAAAALCVTCLFTQAIAAFFLGIGLVAGWQVGWLLPYALMPSVLLSFGMAARRSLRR</sequence>
<evidence type="ECO:0000313" key="2">
    <source>
        <dbReference type="EMBL" id="CAD0363197.1"/>
    </source>
</evidence>
<reference evidence="2" key="1">
    <citation type="submission" date="2020-07" db="EMBL/GenBank/DDBJ databases">
        <authorList>
            <person name="Pothier F. J."/>
        </authorList>
    </citation>
    <scope>NUCLEOTIDE SEQUENCE [LARGE SCALE GENOMIC DNA]</scope>
    <source>
        <plasmid evidence="2">CFBP8129_p211</plasmid>
    </source>
</reference>
<feature type="transmembrane region" description="Helical" evidence="1">
    <location>
        <begin position="60"/>
        <end position="88"/>
    </location>
</feature>
<feature type="transmembrane region" description="Helical" evidence="1">
    <location>
        <begin position="12"/>
        <end position="39"/>
    </location>
</feature>
<keyword evidence="2" id="KW-0614">Plasmid</keyword>
<organism evidence="2">
    <name type="scientific">Xanthomonas hortorum pv. gardneri</name>
    <dbReference type="NCBI Taxonomy" id="2754056"/>
    <lineage>
        <taxon>Bacteria</taxon>
        <taxon>Pseudomonadati</taxon>
        <taxon>Pseudomonadota</taxon>
        <taxon>Gammaproteobacteria</taxon>
        <taxon>Lysobacterales</taxon>
        <taxon>Lysobacteraceae</taxon>
        <taxon>Xanthomonas</taxon>
    </lineage>
</organism>
<proteinExistence type="predicted"/>
<accession>A0A6V7FJ15</accession>
<dbReference type="EMBL" id="LR828254">
    <property type="protein sequence ID" value="CAD0363197.1"/>
    <property type="molecule type" value="Genomic_DNA"/>
</dbReference>
<evidence type="ECO:0000256" key="1">
    <source>
        <dbReference type="SAM" id="Phobius"/>
    </source>
</evidence>
<name>A0A6V7FJ15_9XANT</name>
<dbReference type="AlphaFoldDB" id="A0A6V7FJ15"/>